<gene>
    <name evidence="2" type="ORF">GCM10009433_07260</name>
</gene>
<dbReference type="EMBL" id="BAAAGG010000005">
    <property type="protein sequence ID" value="GAA0754098.1"/>
    <property type="molecule type" value="Genomic_DNA"/>
</dbReference>
<evidence type="ECO:0000313" key="2">
    <source>
        <dbReference type="EMBL" id="GAA0754098.1"/>
    </source>
</evidence>
<protein>
    <recommendedName>
        <fullName evidence="1">Alpha-L-glutamate ligase-related protein ATP-grasp domain-containing protein</fullName>
    </recommendedName>
</protein>
<dbReference type="Proteomes" id="UP001500185">
    <property type="component" value="Unassembled WGS sequence"/>
</dbReference>
<proteinExistence type="predicted"/>
<name>A0ABN1K407_9FLAO</name>
<comment type="caution">
    <text evidence="2">The sequence shown here is derived from an EMBL/GenBank/DDBJ whole genome shotgun (WGS) entry which is preliminary data.</text>
</comment>
<reference evidence="2 3" key="1">
    <citation type="journal article" date="2019" name="Int. J. Syst. Evol. Microbiol.">
        <title>The Global Catalogue of Microorganisms (GCM) 10K type strain sequencing project: providing services to taxonomists for standard genome sequencing and annotation.</title>
        <authorList>
            <consortium name="The Broad Institute Genomics Platform"/>
            <consortium name="The Broad Institute Genome Sequencing Center for Infectious Disease"/>
            <person name="Wu L."/>
            <person name="Ma J."/>
        </authorList>
    </citation>
    <scope>NUCLEOTIDE SEQUENCE [LARGE SCALE GENOMIC DNA]</scope>
    <source>
        <strain evidence="2 3">JCM 16231</strain>
    </source>
</reference>
<dbReference type="Pfam" id="PF14397">
    <property type="entry name" value="ATPgrasp_ST"/>
    <property type="match status" value="1"/>
</dbReference>
<evidence type="ECO:0000259" key="1">
    <source>
        <dbReference type="Pfam" id="PF14397"/>
    </source>
</evidence>
<keyword evidence="3" id="KW-1185">Reference proteome</keyword>
<sequence>MLLKRTIYLGYYLKQMKWSLLKEFLSYTSKLTGKSKSHLLLASIRDVYKYNISILEYFQFGFYNKTQETKEEWAGTGTMYEFQKIANPPNERIILDDKRLFYKKYKEFFIHDLYSLEELKQNLTIIDALLTKEKKVVLKEASGKCGAGVKICHTANLNSERLLEMMQEGEFDILETYINQHSLIQELSPSAVNTVRIFTQIRKGGQYEVLGCRIRISVNCEVDNLAAGNLAAPIDEKTGKIIGAGIYSNFTQAPEAIHPITKTPIVGFQIPYWEEILSMVKEASLKHPQNRSIGWDVVLTENGPGLLEGNHDWCKLVWQLPVNKGLKYRLDV</sequence>
<dbReference type="InterPro" id="IPR039523">
    <property type="entry name" value="RimK-rel_E_lig_ATP-grasp"/>
</dbReference>
<feature type="domain" description="Alpha-L-glutamate ligase-related protein ATP-grasp" evidence="1">
    <location>
        <begin position="81"/>
        <end position="330"/>
    </location>
</feature>
<accession>A0ABN1K407</accession>
<evidence type="ECO:0000313" key="3">
    <source>
        <dbReference type="Proteomes" id="UP001500185"/>
    </source>
</evidence>
<organism evidence="2 3">
    <name type="scientific">Psychroflexus lacisalsi</name>
    <dbReference type="NCBI Taxonomy" id="503928"/>
    <lineage>
        <taxon>Bacteria</taxon>
        <taxon>Pseudomonadati</taxon>
        <taxon>Bacteroidota</taxon>
        <taxon>Flavobacteriia</taxon>
        <taxon>Flavobacteriales</taxon>
        <taxon>Flavobacteriaceae</taxon>
        <taxon>Psychroflexus</taxon>
    </lineage>
</organism>